<comment type="caution">
    <text evidence="1">The sequence shown here is derived from an EMBL/GenBank/DDBJ whole genome shotgun (WGS) entry which is preliminary data.</text>
</comment>
<dbReference type="InterPro" id="IPR029068">
    <property type="entry name" value="Glyas_Bleomycin-R_OHBP_Dase"/>
</dbReference>
<name>A0A2W1N774_9FLAO</name>
<reference evidence="1 2" key="1">
    <citation type="submission" date="2018-06" db="EMBL/GenBank/DDBJ databases">
        <title>The draft genome sequence of Crocinitomix sp. SM1701.</title>
        <authorList>
            <person name="Zhang X."/>
        </authorList>
    </citation>
    <scope>NUCLEOTIDE SEQUENCE [LARGE SCALE GENOMIC DNA]</scope>
    <source>
        <strain evidence="1 2">SM1701</strain>
    </source>
</reference>
<dbReference type="SUPFAM" id="SSF54593">
    <property type="entry name" value="Glyoxalase/Bleomycin resistance protein/Dihydroxybiphenyl dioxygenase"/>
    <property type="match status" value="1"/>
</dbReference>
<sequence>MVSDLLKNSQYEEKNTKPRVTGVGGVFLKAESTETLKKWYADHLGFVTDQYGATFTTKNTVPPHEINYLQWSLFKKDSDYFAPSEKDCMINYRVENLILLVENLKIAGVTILDEIAEFDYGKFIHILDPEQNKIELWEPVDQIFTDLENEAV</sequence>
<evidence type="ECO:0000313" key="2">
    <source>
        <dbReference type="Proteomes" id="UP000249248"/>
    </source>
</evidence>
<dbReference type="AlphaFoldDB" id="A0A2W1N774"/>
<dbReference type="Proteomes" id="UP000249248">
    <property type="component" value="Unassembled WGS sequence"/>
</dbReference>
<evidence type="ECO:0000313" key="1">
    <source>
        <dbReference type="EMBL" id="PZE18981.1"/>
    </source>
</evidence>
<proteinExistence type="predicted"/>
<gene>
    <name evidence="1" type="ORF">DNU06_02130</name>
</gene>
<accession>A0A2W1N774</accession>
<dbReference type="EMBL" id="QKSB01000001">
    <property type="protein sequence ID" value="PZE18981.1"/>
    <property type="molecule type" value="Genomic_DNA"/>
</dbReference>
<dbReference type="OrthoDB" id="9799428at2"/>
<protein>
    <submittedName>
        <fullName evidence="1">VOC family protein</fullName>
    </submittedName>
</protein>
<dbReference type="Gene3D" id="3.10.180.10">
    <property type="entry name" value="2,3-Dihydroxybiphenyl 1,2-Dioxygenase, domain 1"/>
    <property type="match status" value="1"/>
</dbReference>
<keyword evidence="2" id="KW-1185">Reference proteome</keyword>
<organism evidence="1 2">
    <name type="scientific">Putridiphycobacter roseus</name>
    <dbReference type="NCBI Taxonomy" id="2219161"/>
    <lineage>
        <taxon>Bacteria</taxon>
        <taxon>Pseudomonadati</taxon>
        <taxon>Bacteroidota</taxon>
        <taxon>Flavobacteriia</taxon>
        <taxon>Flavobacteriales</taxon>
        <taxon>Crocinitomicaceae</taxon>
        <taxon>Putridiphycobacter</taxon>
    </lineage>
</organism>